<evidence type="ECO:0008006" key="4">
    <source>
        <dbReference type="Google" id="ProtNLM"/>
    </source>
</evidence>
<comment type="caution">
    <text evidence="2">The sequence shown here is derived from an EMBL/GenBank/DDBJ whole genome shotgun (WGS) entry which is preliminary data.</text>
</comment>
<evidence type="ECO:0000256" key="1">
    <source>
        <dbReference type="SAM" id="MobiDB-lite"/>
    </source>
</evidence>
<dbReference type="Proteomes" id="UP001501455">
    <property type="component" value="Unassembled WGS sequence"/>
</dbReference>
<dbReference type="SUPFAM" id="SSF63829">
    <property type="entry name" value="Calcium-dependent phosphotriesterase"/>
    <property type="match status" value="1"/>
</dbReference>
<keyword evidence="3" id="KW-1185">Reference proteome</keyword>
<protein>
    <recommendedName>
        <fullName evidence="4">SMP-30/Gluconolactonase/LRE-like region domain-containing protein</fullName>
    </recommendedName>
</protein>
<feature type="region of interest" description="Disordered" evidence="1">
    <location>
        <begin position="72"/>
        <end position="91"/>
    </location>
</feature>
<dbReference type="EMBL" id="BAAAXF010000071">
    <property type="protein sequence ID" value="GAA3502831.1"/>
    <property type="molecule type" value="Genomic_DNA"/>
</dbReference>
<evidence type="ECO:0000313" key="2">
    <source>
        <dbReference type="EMBL" id="GAA3502831.1"/>
    </source>
</evidence>
<sequence>MHPAEAPATREIRVADEGAGPYGITAGPDGALWLTLVHRGRIARLTLDGGLEEHPLDSSTCRPAVITPRARRRALVHPAPGPPDRPHHRQR</sequence>
<dbReference type="Gene3D" id="2.130.10.10">
    <property type="entry name" value="YVTN repeat-like/Quinoprotein amine dehydrogenase"/>
    <property type="match status" value="1"/>
</dbReference>
<reference evidence="3" key="1">
    <citation type="journal article" date="2019" name="Int. J. Syst. Evol. Microbiol.">
        <title>The Global Catalogue of Microorganisms (GCM) 10K type strain sequencing project: providing services to taxonomists for standard genome sequencing and annotation.</title>
        <authorList>
            <consortium name="The Broad Institute Genomics Platform"/>
            <consortium name="The Broad Institute Genome Sequencing Center for Infectious Disease"/>
            <person name="Wu L."/>
            <person name="Ma J."/>
        </authorList>
    </citation>
    <scope>NUCLEOTIDE SEQUENCE [LARGE SCALE GENOMIC DNA]</scope>
    <source>
        <strain evidence="3">JCM 4816</strain>
    </source>
</reference>
<evidence type="ECO:0000313" key="3">
    <source>
        <dbReference type="Proteomes" id="UP001501455"/>
    </source>
</evidence>
<organism evidence="2 3">
    <name type="scientific">Streptomyces prasinosporus</name>
    <dbReference type="NCBI Taxonomy" id="68256"/>
    <lineage>
        <taxon>Bacteria</taxon>
        <taxon>Bacillati</taxon>
        <taxon>Actinomycetota</taxon>
        <taxon>Actinomycetes</taxon>
        <taxon>Kitasatosporales</taxon>
        <taxon>Streptomycetaceae</taxon>
        <taxon>Streptomyces</taxon>
        <taxon>Streptomyces albogriseolus group</taxon>
    </lineage>
</organism>
<dbReference type="Pfam" id="PF24684">
    <property type="entry name" value="Vgb_lyase"/>
    <property type="match status" value="1"/>
</dbReference>
<name>A0ABP6U8N2_9ACTN</name>
<gene>
    <name evidence="2" type="ORF">GCM10019016_099400</name>
</gene>
<accession>A0ABP6U8N2</accession>
<dbReference type="InterPro" id="IPR015943">
    <property type="entry name" value="WD40/YVTN_repeat-like_dom_sf"/>
</dbReference>
<proteinExistence type="predicted"/>